<dbReference type="EMBL" id="JARK01000020">
    <property type="protein sequence ID" value="EYC45659.1"/>
    <property type="molecule type" value="Genomic_DNA"/>
</dbReference>
<proteinExistence type="inferred from homology"/>
<dbReference type="Gene3D" id="2.40.50.770">
    <property type="entry name" value="RecQ-mediated genome instability protein Rmi1, C-terminal domain"/>
    <property type="match status" value="1"/>
</dbReference>
<dbReference type="InterPro" id="IPR013894">
    <property type="entry name" value="RMI1_OB"/>
</dbReference>
<keyword evidence="4" id="KW-0732">Signal</keyword>
<evidence type="ECO:0000259" key="5">
    <source>
        <dbReference type="Pfam" id="PF08585"/>
    </source>
</evidence>
<evidence type="ECO:0000256" key="3">
    <source>
        <dbReference type="SAM" id="MobiDB-lite"/>
    </source>
</evidence>
<dbReference type="AlphaFoldDB" id="A0A016X0R7"/>
<dbReference type="GO" id="GO:0031422">
    <property type="term" value="C:RecQ family helicase-topoisomerase III complex"/>
    <property type="evidence" value="ECO:0007669"/>
    <property type="project" value="TreeGrafter"/>
</dbReference>
<gene>
    <name evidence="6" type="primary">Acey_s0420.g1134</name>
    <name evidence="6" type="ORF">Y032_0420g1134</name>
</gene>
<comment type="caution">
    <text evidence="6">The sequence shown here is derived from an EMBL/GenBank/DDBJ whole genome shotgun (WGS) entry which is preliminary data.</text>
</comment>
<dbReference type="Proteomes" id="UP000024635">
    <property type="component" value="Unassembled WGS sequence"/>
</dbReference>
<evidence type="ECO:0000256" key="2">
    <source>
        <dbReference type="ARBA" id="ARBA00018987"/>
    </source>
</evidence>
<dbReference type="OrthoDB" id="5877930at2759"/>
<feature type="chain" id="PRO_5001495256" description="RecQ-mediated genome instability protein 1" evidence="4">
    <location>
        <begin position="20"/>
        <end position="365"/>
    </location>
</feature>
<protein>
    <recommendedName>
        <fullName evidence="2">RecQ-mediated genome instability protein 1</fullName>
    </recommendedName>
</protein>
<dbReference type="GO" id="GO:0000724">
    <property type="term" value="P:double-strand break repair via homologous recombination"/>
    <property type="evidence" value="ECO:0007669"/>
    <property type="project" value="TreeGrafter"/>
</dbReference>
<feature type="domain" description="RecQ mediated genome instability protein 1 OB-fold" evidence="5">
    <location>
        <begin position="10"/>
        <end position="125"/>
    </location>
</feature>
<name>A0A016X0R7_9BILA</name>
<evidence type="ECO:0000256" key="1">
    <source>
        <dbReference type="ARBA" id="ARBA00006395"/>
    </source>
</evidence>
<organism evidence="6 7">
    <name type="scientific">Ancylostoma ceylanicum</name>
    <dbReference type="NCBI Taxonomy" id="53326"/>
    <lineage>
        <taxon>Eukaryota</taxon>
        <taxon>Metazoa</taxon>
        <taxon>Ecdysozoa</taxon>
        <taxon>Nematoda</taxon>
        <taxon>Chromadorea</taxon>
        <taxon>Rhabditida</taxon>
        <taxon>Rhabditina</taxon>
        <taxon>Rhabditomorpha</taxon>
        <taxon>Strongyloidea</taxon>
        <taxon>Ancylostomatidae</taxon>
        <taxon>Ancylostomatinae</taxon>
        <taxon>Ancylostoma</taxon>
    </lineage>
</organism>
<reference evidence="7" key="1">
    <citation type="journal article" date="2015" name="Nat. Genet.">
        <title>The genome and transcriptome of the zoonotic hookworm Ancylostoma ceylanicum identify infection-specific gene families.</title>
        <authorList>
            <person name="Schwarz E.M."/>
            <person name="Hu Y."/>
            <person name="Antoshechkin I."/>
            <person name="Miller M.M."/>
            <person name="Sternberg P.W."/>
            <person name="Aroian R.V."/>
        </authorList>
    </citation>
    <scope>NUCLEOTIDE SEQUENCE</scope>
    <source>
        <strain evidence="7">HY135</strain>
    </source>
</reference>
<dbReference type="STRING" id="53326.A0A016X0R7"/>
<feature type="region of interest" description="Disordered" evidence="3">
    <location>
        <begin position="223"/>
        <end position="243"/>
    </location>
</feature>
<dbReference type="GO" id="GO:0000712">
    <property type="term" value="P:resolution of meiotic recombination intermediates"/>
    <property type="evidence" value="ECO:0007669"/>
    <property type="project" value="TreeGrafter"/>
</dbReference>
<keyword evidence="7" id="KW-1185">Reference proteome</keyword>
<feature type="region of interest" description="Disordered" evidence="3">
    <location>
        <begin position="324"/>
        <end position="365"/>
    </location>
</feature>
<dbReference type="PANTHER" id="PTHR14790:SF15">
    <property type="entry name" value="RECQ-MEDIATED GENOME INSTABILITY PROTEIN 1"/>
    <property type="match status" value="1"/>
</dbReference>
<dbReference type="InterPro" id="IPR042470">
    <property type="entry name" value="RMI1_N_C_sf"/>
</dbReference>
<feature type="signal peptide" evidence="4">
    <location>
        <begin position="1"/>
        <end position="19"/>
    </location>
</feature>
<dbReference type="Pfam" id="PF08585">
    <property type="entry name" value="RMI1_N_C"/>
    <property type="match status" value="1"/>
</dbReference>
<sequence length="365" mass="40470">MHILYIAFHLVSVVNIARSSYEQCCERNGNADDLSWFHGEDEQNDAPEQSSADFVTSRGRCFLKFKLTDGQNVVHAIQYGGGEFLHENALPGAKILLTSRVLLRRGILLLNSSNCQIIGGDVEEKSPDYPSCLPNVKNDSVPRPEVSEPLKVQREKLEAKAEVRRSARSSNNTANLSTISPFLVRVPRIKNQLLRNDDKEVYEDTLVPKREIPDVERTAVVPPLNVSSLRTRPNNNGRPRQDNCREALRVDQTRFSSSKEALRSMNEVGSLKQKEDLPIQPGGNTLIIHEVKPARDRKMRHNPNTSANLSIADYFPVSRFDLRGAPNAKNGNSPEACADVDATAPQRENGGPPAGFKASNSIDGK</sequence>
<comment type="similarity">
    <text evidence="1">Belongs to the RMI1 family.</text>
</comment>
<dbReference type="GO" id="GO:0016604">
    <property type="term" value="C:nuclear body"/>
    <property type="evidence" value="ECO:0007669"/>
    <property type="project" value="TreeGrafter"/>
</dbReference>
<accession>A0A016X0R7</accession>
<evidence type="ECO:0000313" key="7">
    <source>
        <dbReference type="Proteomes" id="UP000024635"/>
    </source>
</evidence>
<feature type="non-terminal residue" evidence="6">
    <location>
        <position position="1"/>
    </location>
</feature>
<feature type="compositionally biased region" description="Polar residues" evidence="3">
    <location>
        <begin position="225"/>
        <end position="238"/>
    </location>
</feature>
<dbReference type="PANTHER" id="PTHR14790">
    <property type="entry name" value="RECQ-MEDIATED GENOME INSTABILITY PROTEIN 1 RMI1"/>
    <property type="match status" value="1"/>
</dbReference>
<evidence type="ECO:0000313" key="6">
    <source>
        <dbReference type="EMBL" id="EYC45659.1"/>
    </source>
</evidence>
<evidence type="ECO:0000256" key="4">
    <source>
        <dbReference type="SAM" id="SignalP"/>
    </source>
</evidence>